<comment type="similarity">
    <text evidence="1">In the C-terminal section; belongs to the transposase 35 family.</text>
</comment>
<evidence type="ECO:0000259" key="11">
    <source>
        <dbReference type="Pfam" id="PF12323"/>
    </source>
</evidence>
<dbReference type="Pfam" id="PF07282">
    <property type="entry name" value="Cas12f1-like_TNB"/>
    <property type="match status" value="1"/>
</dbReference>
<dbReference type="InterPro" id="IPR001959">
    <property type="entry name" value="Transposase"/>
</dbReference>
<evidence type="ECO:0000313" key="12">
    <source>
        <dbReference type="EMBL" id="KAB8182851.1"/>
    </source>
</evidence>
<dbReference type="Proteomes" id="UP000313066">
    <property type="component" value="Unassembled WGS sequence"/>
</dbReference>
<feature type="domain" description="Probable transposase IS891/IS1136/IS1341" evidence="9">
    <location>
        <begin position="168"/>
        <end position="283"/>
    </location>
</feature>
<accession>A0A5N6BQY4</accession>
<reference evidence="12 13" key="1">
    <citation type="submission" date="2019-10" db="EMBL/GenBank/DDBJ databases">
        <title>Nonomuraea sp. nov., isolated from Phyllanthus amarus.</title>
        <authorList>
            <person name="Klykleung N."/>
            <person name="Tanasupawat S."/>
        </authorList>
    </citation>
    <scope>NUCLEOTIDE SEQUENCE [LARGE SCALE GENOMIC DNA]</scope>
    <source>
        <strain evidence="12 13">CR1-09</strain>
    </source>
</reference>
<keyword evidence="5" id="KW-0862">Zinc</keyword>
<feature type="region of interest" description="Disordered" evidence="8">
    <location>
        <begin position="223"/>
        <end position="243"/>
    </location>
</feature>
<keyword evidence="7" id="KW-0233">DNA recombination</keyword>
<organism evidence="12 13">
    <name type="scientific">Microbispora catharanthi</name>
    <dbReference type="NCBI Taxonomy" id="1712871"/>
    <lineage>
        <taxon>Bacteria</taxon>
        <taxon>Bacillati</taxon>
        <taxon>Actinomycetota</taxon>
        <taxon>Actinomycetes</taxon>
        <taxon>Streptosporangiales</taxon>
        <taxon>Streptosporangiaceae</taxon>
        <taxon>Microbispora</taxon>
    </lineage>
</organism>
<keyword evidence="3" id="KW-0815">Transposition</keyword>
<evidence type="ECO:0000256" key="5">
    <source>
        <dbReference type="ARBA" id="ARBA00022833"/>
    </source>
</evidence>
<dbReference type="GO" id="GO:0006310">
    <property type="term" value="P:DNA recombination"/>
    <property type="evidence" value="ECO:0007669"/>
    <property type="project" value="UniProtKB-KW"/>
</dbReference>
<sequence length="402" mass="45561">MRTAYKVRVYPAPEQAAVLSRTFGCVRLVWNTVLAWRQARYRAEGVKTSYAQTDRYLTELKRDGGHDFLYEVSSVPLQQALRHQHTAFANFFAGRAKYPRFKSRHGRQSATYTRSAFRWRDGRLYLAKMDAPLEFVWSWPERDLTTISPTTVTVSRDPDGRWYASFAVETENATEPEPAPATGSHAGIDLGVTHFAVLSTGKKIPNPRHLERKTRNLARYQRRMARKQRGSNNRAKARAKVARAHTKVRDARADFLHRTSTRLVRDHDLIVIEDLNVKGMVRNRSLARAISDCGWGEFRRQLEYKTAKYGRRLIVINRWYPSSKTCSACGHLLAELSLSTRHWTCPGCGTRHDRDVNAAKNILAAGRAVSACGADVSHSGSSRMRSALKQEAQPARAGIPRP</sequence>
<comment type="similarity">
    <text evidence="2">In the N-terminal section; belongs to the transposase 2 family.</text>
</comment>
<protein>
    <submittedName>
        <fullName evidence="12">IS200/IS605 family element transposase accessory protein TnpB</fullName>
    </submittedName>
</protein>
<dbReference type="Pfam" id="PF12323">
    <property type="entry name" value="HTH_OrfB_IS605"/>
    <property type="match status" value="1"/>
</dbReference>
<dbReference type="GO" id="GO:0046872">
    <property type="term" value="F:metal ion binding"/>
    <property type="evidence" value="ECO:0007669"/>
    <property type="project" value="UniProtKB-KW"/>
</dbReference>
<comment type="caution">
    <text evidence="12">The sequence shown here is derived from an EMBL/GenBank/DDBJ whole genome shotgun (WGS) entry which is preliminary data.</text>
</comment>
<dbReference type="NCBIfam" id="NF040570">
    <property type="entry name" value="guided_TnpB"/>
    <property type="match status" value="1"/>
</dbReference>
<evidence type="ECO:0000259" key="10">
    <source>
        <dbReference type="Pfam" id="PF07282"/>
    </source>
</evidence>
<gene>
    <name evidence="12" type="ORF">FH610_022995</name>
</gene>
<evidence type="ECO:0000313" key="13">
    <source>
        <dbReference type="Proteomes" id="UP000313066"/>
    </source>
</evidence>
<dbReference type="AlphaFoldDB" id="A0A5N6BQY4"/>
<keyword evidence="4" id="KW-0479">Metal-binding</keyword>
<dbReference type="PANTHER" id="PTHR30405:SF25">
    <property type="entry name" value="RNA-GUIDED DNA ENDONUCLEASE INSQ-RELATED"/>
    <property type="match status" value="1"/>
</dbReference>
<evidence type="ECO:0000256" key="7">
    <source>
        <dbReference type="ARBA" id="ARBA00023172"/>
    </source>
</evidence>
<feature type="domain" description="Transposase putative helix-turn-helix" evidence="11">
    <location>
        <begin position="1"/>
        <end position="45"/>
    </location>
</feature>
<evidence type="ECO:0000256" key="2">
    <source>
        <dbReference type="ARBA" id="ARBA00011044"/>
    </source>
</evidence>
<evidence type="ECO:0000256" key="6">
    <source>
        <dbReference type="ARBA" id="ARBA00023125"/>
    </source>
</evidence>
<dbReference type="InterPro" id="IPR051399">
    <property type="entry name" value="RNA-guided_DNA_endo/Transpos"/>
</dbReference>
<feature type="domain" description="Cas12f1-like TNB" evidence="10">
    <location>
        <begin position="295"/>
        <end position="362"/>
    </location>
</feature>
<keyword evidence="6" id="KW-0238">DNA-binding</keyword>
<dbReference type="Pfam" id="PF01385">
    <property type="entry name" value="OrfB_IS605"/>
    <property type="match status" value="1"/>
</dbReference>
<dbReference type="InterPro" id="IPR021027">
    <property type="entry name" value="Transposase_put_HTH"/>
</dbReference>
<dbReference type="GO" id="GO:0032196">
    <property type="term" value="P:transposition"/>
    <property type="evidence" value="ECO:0007669"/>
    <property type="project" value="UniProtKB-KW"/>
</dbReference>
<evidence type="ECO:0000259" key="9">
    <source>
        <dbReference type="Pfam" id="PF01385"/>
    </source>
</evidence>
<evidence type="ECO:0000256" key="8">
    <source>
        <dbReference type="SAM" id="MobiDB-lite"/>
    </source>
</evidence>
<dbReference type="GO" id="GO:0003677">
    <property type="term" value="F:DNA binding"/>
    <property type="evidence" value="ECO:0007669"/>
    <property type="project" value="UniProtKB-KW"/>
</dbReference>
<feature type="region of interest" description="Disordered" evidence="8">
    <location>
        <begin position="380"/>
        <end position="402"/>
    </location>
</feature>
<evidence type="ECO:0000256" key="1">
    <source>
        <dbReference type="ARBA" id="ARBA00008761"/>
    </source>
</evidence>
<name>A0A5N6BQY4_9ACTN</name>
<dbReference type="NCBIfam" id="TIGR01766">
    <property type="entry name" value="IS200/IS605 family accessory protein TnpB-like domain"/>
    <property type="match status" value="1"/>
</dbReference>
<proteinExistence type="inferred from homology"/>
<dbReference type="EMBL" id="VDMA02000012">
    <property type="protein sequence ID" value="KAB8182851.1"/>
    <property type="molecule type" value="Genomic_DNA"/>
</dbReference>
<dbReference type="InterPro" id="IPR010095">
    <property type="entry name" value="Cas12f1-like_TNB"/>
</dbReference>
<keyword evidence="13" id="KW-1185">Reference proteome</keyword>
<dbReference type="PANTHER" id="PTHR30405">
    <property type="entry name" value="TRANSPOSASE"/>
    <property type="match status" value="1"/>
</dbReference>
<dbReference type="RefSeq" id="WP_139576694.1">
    <property type="nucleotide sequence ID" value="NZ_VDMA02000012.1"/>
</dbReference>
<evidence type="ECO:0000256" key="3">
    <source>
        <dbReference type="ARBA" id="ARBA00022578"/>
    </source>
</evidence>
<evidence type="ECO:0000256" key="4">
    <source>
        <dbReference type="ARBA" id="ARBA00022723"/>
    </source>
</evidence>